<dbReference type="EMBL" id="HBHP01016897">
    <property type="protein sequence ID" value="CAD9765041.1"/>
    <property type="molecule type" value="Transcribed_RNA"/>
</dbReference>
<gene>
    <name evidence="1" type="ORF">LSP00402_LOCUS10463</name>
</gene>
<dbReference type="AlphaFoldDB" id="A0A7S2XD67"/>
<protein>
    <submittedName>
        <fullName evidence="1">Uncharacterized protein</fullName>
    </submittedName>
</protein>
<dbReference type="Gene3D" id="2.30.30.40">
    <property type="entry name" value="SH3 Domains"/>
    <property type="match status" value="1"/>
</dbReference>
<proteinExistence type="predicted"/>
<evidence type="ECO:0000313" key="1">
    <source>
        <dbReference type="EMBL" id="CAD9765041.1"/>
    </source>
</evidence>
<reference evidence="1" key="1">
    <citation type="submission" date="2021-01" db="EMBL/GenBank/DDBJ databases">
        <authorList>
            <person name="Corre E."/>
            <person name="Pelletier E."/>
            <person name="Niang G."/>
            <person name="Scheremetjew M."/>
            <person name="Finn R."/>
            <person name="Kale V."/>
            <person name="Holt S."/>
            <person name="Cochrane G."/>
            <person name="Meng A."/>
            <person name="Brown T."/>
            <person name="Cohen L."/>
        </authorList>
    </citation>
    <scope>NUCLEOTIDE SEQUENCE</scope>
    <source>
        <strain evidence="1">CCMP622</strain>
    </source>
</reference>
<name>A0A7S2XD67_9EUKA</name>
<sequence length="183" mass="20202">MSRARQLDPHPGMAVYCPQERMSGWVATWRAGVHIRAEPSIEGDSIGSIPYGEAVTAFYRKGKWIRHRQGWSCISMGNFTLLQEIPRVTTINGAGFLCHLESTGRCKVLLASYGAEAYMRQQHVKSPDGKTPLSKLRNPAFDVSRLVHMGKEISAPPEPEEPLEEPPAGFVVGLLQAFGVVDE</sequence>
<organism evidence="1">
    <name type="scientific">Lotharella oceanica</name>
    <dbReference type="NCBI Taxonomy" id="641309"/>
    <lineage>
        <taxon>Eukaryota</taxon>
        <taxon>Sar</taxon>
        <taxon>Rhizaria</taxon>
        <taxon>Cercozoa</taxon>
        <taxon>Chlorarachniophyceae</taxon>
        <taxon>Lotharella</taxon>
    </lineage>
</organism>
<accession>A0A7S2XD67</accession>